<organism evidence="1 2">
    <name type="scientific">Clonostachys rosea f. rosea IK726</name>
    <dbReference type="NCBI Taxonomy" id="1349383"/>
    <lineage>
        <taxon>Eukaryota</taxon>
        <taxon>Fungi</taxon>
        <taxon>Dikarya</taxon>
        <taxon>Ascomycota</taxon>
        <taxon>Pezizomycotina</taxon>
        <taxon>Sordariomycetes</taxon>
        <taxon>Hypocreomycetidae</taxon>
        <taxon>Hypocreales</taxon>
        <taxon>Bionectriaceae</taxon>
        <taxon>Clonostachys</taxon>
    </lineage>
</organism>
<comment type="caution">
    <text evidence="1">The sequence shown here is derived from an EMBL/GenBank/DDBJ whole genome shotgun (WGS) entry which is preliminary data.</text>
</comment>
<dbReference type="Proteomes" id="UP000836387">
    <property type="component" value="Unassembled WGS sequence"/>
</dbReference>
<accession>A0ACA9TPI9</accession>
<gene>
    <name evidence="1" type="ORF">CRV2_00009695</name>
</gene>
<keyword evidence="2" id="KW-1185">Reference proteome</keyword>
<sequence>MSSNPREKQRAINALDDVIRLFKRATTDYCDKIQKQSDLHQAFPIVAKNISFLREILERIYSLLGPDAEEPQEVKERYAQIKFVADELCKPIKYIADLFESVCDVKAENRTSAYRKATRQCGNKRIEKIMLEVLERAAEIIVTPLVDADQVKQLQLEIEQIKNLPSSLEEDEMVASFTMNNYGSGTQLHHGGKGNQNHCNGGFMVTGDNSGATYNMVPDREPKEKKADEGKWDEY</sequence>
<reference evidence="1" key="1">
    <citation type="submission" date="2020-04" db="EMBL/GenBank/DDBJ databases">
        <authorList>
            <person name="Broberg M."/>
        </authorList>
    </citation>
    <scope>NUCLEOTIDE SEQUENCE</scope>
</reference>
<evidence type="ECO:0000313" key="2">
    <source>
        <dbReference type="Proteomes" id="UP000836387"/>
    </source>
</evidence>
<proteinExistence type="predicted"/>
<dbReference type="EMBL" id="CADEHS020000006">
    <property type="protein sequence ID" value="CAG9942756.1"/>
    <property type="molecule type" value="Genomic_DNA"/>
</dbReference>
<name>A0ACA9TPI9_BIOOC</name>
<evidence type="ECO:0000313" key="1">
    <source>
        <dbReference type="EMBL" id="CAG9942756.1"/>
    </source>
</evidence>
<reference evidence="1" key="2">
    <citation type="submission" date="2021-10" db="EMBL/GenBank/DDBJ databases">
        <authorList>
            <person name="Piombo E."/>
        </authorList>
    </citation>
    <scope>NUCLEOTIDE SEQUENCE</scope>
</reference>
<protein>
    <submittedName>
        <fullName evidence="1">Uncharacterized protein</fullName>
    </submittedName>
</protein>